<dbReference type="Proteomes" id="UP000001611">
    <property type="component" value="Chromosome 1"/>
</dbReference>
<dbReference type="GeneID" id="20702378"/>
<name>G2WSZ2_VERDV</name>
<dbReference type="STRING" id="498257.G2WSZ2"/>
<dbReference type="InParanoid" id="G2WSZ2"/>
<dbReference type="AlphaFoldDB" id="G2WSZ2"/>
<keyword evidence="4" id="KW-1185">Reference proteome</keyword>
<keyword evidence="2" id="KW-1133">Transmembrane helix</keyword>
<accession>G2WSZ2</accession>
<dbReference type="HOGENOM" id="CLU_1939711_0_0_1"/>
<reference evidence="3 4" key="1">
    <citation type="submission" date="2008-03" db="EMBL/GenBank/DDBJ databases">
        <title>The Genome Sequence of Verticillium dahliae VdLs.17.</title>
        <authorList>
            <consortium name="The Broad Institute Genome Sequencing Platform"/>
            <person name="Ma L.-J.J."/>
            <person name="Klosterman S.J."/>
            <person name="Subbarao K."/>
            <person name="Dobinson K."/>
            <person name="Veronese P."/>
            <person name="Kang S."/>
            <person name="Gold S.E."/>
            <person name="Young S."/>
            <person name="Jaffe D."/>
            <person name="Gnerre S."/>
            <person name="Berlin A."/>
            <person name="Heiman D."/>
            <person name="Hepburn T."/>
            <person name="Sykes S."/>
            <person name="Alvarado L."/>
            <person name="Kodira C.D."/>
            <person name="Lander E."/>
            <person name="Galagan J."/>
            <person name="Nusbaum C."/>
            <person name="Birren B."/>
        </authorList>
    </citation>
    <scope>NUCLEOTIDE SEQUENCE [LARGE SCALE GENOMIC DNA]</scope>
    <source>
        <strain evidence="4">VdLs.17 / ATCC MYA-4575 / FGSC 10137</strain>
    </source>
</reference>
<gene>
    <name evidence="3" type="ORF">VDAG_00915</name>
</gene>
<protein>
    <submittedName>
        <fullName evidence="3">Uncharacterized protein</fullName>
    </submittedName>
</protein>
<dbReference type="RefSeq" id="XP_009648096.1">
    <property type="nucleotide sequence ID" value="XM_009649801.1"/>
</dbReference>
<proteinExistence type="predicted"/>
<evidence type="ECO:0000313" key="3">
    <source>
        <dbReference type="EMBL" id="EGY17233.1"/>
    </source>
</evidence>
<feature type="compositionally biased region" description="Polar residues" evidence="1">
    <location>
        <begin position="1"/>
        <end position="18"/>
    </location>
</feature>
<dbReference type="EMBL" id="DS572696">
    <property type="protein sequence ID" value="EGY17233.1"/>
    <property type="molecule type" value="Genomic_DNA"/>
</dbReference>
<feature type="region of interest" description="Disordered" evidence="1">
    <location>
        <begin position="1"/>
        <end position="32"/>
    </location>
</feature>
<dbReference type="KEGG" id="vda:VDAG_00915"/>
<evidence type="ECO:0000256" key="1">
    <source>
        <dbReference type="SAM" id="MobiDB-lite"/>
    </source>
</evidence>
<feature type="transmembrane region" description="Helical" evidence="2">
    <location>
        <begin position="40"/>
        <end position="57"/>
    </location>
</feature>
<evidence type="ECO:0000313" key="4">
    <source>
        <dbReference type="Proteomes" id="UP000001611"/>
    </source>
</evidence>
<sequence>MFLYSRSGNVSNTPQLGTKNEDDEGGKAGHNLKGDNAAQHSFQIIVGTFFVVAFLSISRFNVDAVRAGAAAPVPRHGFDGCSGERWWTEVDLHVINKRQVLPDKSGVSGNDDGFGLYVYIFLRARDQGRF</sequence>
<keyword evidence="2" id="KW-0812">Transmembrane</keyword>
<keyword evidence="2" id="KW-0472">Membrane</keyword>
<organism evidence="3 4">
    <name type="scientific">Verticillium dahliae (strain VdLs.17 / ATCC MYA-4575 / FGSC 10137)</name>
    <name type="common">Verticillium wilt</name>
    <dbReference type="NCBI Taxonomy" id="498257"/>
    <lineage>
        <taxon>Eukaryota</taxon>
        <taxon>Fungi</taxon>
        <taxon>Dikarya</taxon>
        <taxon>Ascomycota</taxon>
        <taxon>Pezizomycotina</taxon>
        <taxon>Sordariomycetes</taxon>
        <taxon>Hypocreomycetidae</taxon>
        <taxon>Glomerellales</taxon>
        <taxon>Plectosphaerellaceae</taxon>
        <taxon>Verticillium</taxon>
    </lineage>
</organism>
<evidence type="ECO:0000256" key="2">
    <source>
        <dbReference type="SAM" id="Phobius"/>
    </source>
</evidence>